<dbReference type="EMBL" id="CP024924">
    <property type="protein sequence ID" value="ATY34938.1"/>
    <property type="molecule type" value="Genomic_DNA"/>
</dbReference>
<sequence length="376" mass="41312">MRRNPFGFTETAADRYLREERERTKLFRDVLGGGAVATAIREATEARNLMRGVDFDRPYRGVLDALERDRKEQASFKALTSTAWALSVTETARSIAERHAGLFEDQRRLSGSVLDTVKAFDLNRSTVASAIAVASSSDSVRRMIAEALPRFSAFSAIAEQMRLVDAMTLRASEGIVQSATALAAEMVLETQRIAEAIVAAPTDEESVELQSELLALIVSFVPRLGPNTITELQNMGLLQWSGWLAGILGLLLAIAALNPDMSQQEKAAFGDLNQKVEELQQETHRYYEAEGRAEKAYVANLPRAELARDATLRRTPERAGAVVMKAPKGMLLAIEKSKGRWCLVVFRDPLSDQLARAWVYATAVMPLAPALDTKGS</sequence>
<reference evidence="1 2" key="1">
    <citation type="submission" date="2017-11" db="EMBL/GenBank/DDBJ databases">
        <title>Complete genome sequence of Sphingomonas sp. Strain Cra20, a psychrotolerant potential plant growth promoting rhizobacteria.</title>
        <authorList>
            <person name="Luo Y."/>
        </authorList>
    </citation>
    <scope>NUCLEOTIDE SEQUENCE [LARGE SCALE GENOMIC DNA]</scope>
    <source>
        <strain evidence="1 2">Cra20</strain>
        <plasmid evidence="1 2">unnamed</plasmid>
    </source>
</reference>
<keyword evidence="1" id="KW-0614">Plasmid</keyword>
<protein>
    <submittedName>
        <fullName evidence="1">Uncharacterized protein</fullName>
    </submittedName>
</protein>
<proteinExistence type="predicted"/>
<keyword evidence="2" id="KW-1185">Reference proteome</keyword>
<evidence type="ECO:0000313" key="1">
    <source>
        <dbReference type="EMBL" id="ATY34938.1"/>
    </source>
</evidence>
<dbReference type="Proteomes" id="UP000229081">
    <property type="component" value="Plasmid unnamed"/>
</dbReference>
<evidence type="ECO:0000313" key="2">
    <source>
        <dbReference type="Proteomes" id="UP000229081"/>
    </source>
</evidence>
<organism evidence="1 2">
    <name type="scientific">Sphingomonas psychrotolerans</name>
    <dbReference type="NCBI Taxonomy" id="1327635"/>
    <lineage>
        <taxon>Bacteria</taxon>
        <taxon>Pseudomonadati</taxon>
        <taxon>Pseudomonadota</taxon>
        <taxon>Alphaproteobacteria</taxon>
        <taxon>Sphingomonadales</taxon>
        <taxon>Sphingomonadaceae</taxon>
        <taxon>Sphingomonas</taxon>
    </lineage>
</organism>
<name>A0A2K8MM52_9SPHN</name>
<dbReference type="KEGG" id="sphc:CVN68_22790"/>
<gene>
    <name evidence="1" type="ORF">CVN68_22790</name>
</gene>
<dbReference type="AlphaFoldDB" id="A0A2K8MM52"/>
<dbReference type="OrthoDB" id="7535619at2"/>
<dbReference type="RefSeq" id="WP_100284723.1">
    <property type="nucleotide sequence ID" value="NZ_CP024924.1"/>
</dbReference>
<geneLocation type="plasmid" evidence="1 2">
    <name>unnamed</name>
</geneLocation>
<accession>A0A2K8MM52</accession>